<dbReference type="EMBL" id="FOYQ01000002">
    <property type="protein sequence ID" value="SFR51070.1"/>
    <property type="molecule type" value="Genomic_DNA"/>
</dbReference>
<sequence length="304" mass="33438">MSKKVLITGATGLIGSELSRQLLQAGTRVNYLTRNPDKIRDTEDYMGFRWNPAKGQLDEDALQGVSTIINLAGASISLPWTKSNKELIVQSRQDSLRTLYSALEAKKQHEVTHLISASAIGLYPDSLDTLYTEDMNQGDHSFLSTTVQVWEQEALKFTALGLKTSLVRIGLVLSEKGGALPQLIRPIRFYAGAALGSGEQWQSWIHLQDIAATFRFCQEHDLEGIYNAVAPNPVSNAVLTKAAAKVLKKPLWLPNVPGFVLKTALGERSQLVLGSQRVSSQKIQEAGFTFTYPNLMPALEDLLT</sequence>
<protein>
    <recommendedName>
        <fullName evidence="6">TIGR01777 family protein</fullName>
    </recommendedName>
</protein>
<dbReference type="Proteomes" id="UP000199534">
    <property type="component" value="Unassembled WGS sequence"/>
</dbReference>
<dbReference type="STRING" id="400055.SAMN04490243_2444"/>
<name>A0A1I6H9P7_9FLAO</name>
<dbReference type="Pfam" id="PF01370">
    <property type="entry name" value="Epimerase"/>
    <property type="match status" value="1"/>
</dbReference>
<reference evidence="4 5" key="1">
    <citation type="submission" date="2016-10" db="EMBL/GenBank/DDBJ databases">
        <authorList>
            <person name="de Groot N.N."/>
        </authorList>
    </citation>
    <scope>NUCLEOTIDE SEQUENCE [LARGE SCALE GENOMIC DNA]</scope>
    <source>
        <strain evidence="4 5">DSM 21019</strain>
    </source>
</reference>
<dbReference type="AlphaFoldDB" id="A0A1I6H9P7"/>
<dbReference type="InterPro" id="IPR013549">
    <property type="entry name" value="DUF1731"/>
</dbReference>
<dbReference type="InterPro" id="IPR010099">
    <property type="entry name" value="SDR39U1"/>
</dbReference>
<feature type="domain" description="DUF1731" evidence="3">
    <location>
        <begin position="256"/>
        <end position="302"/>
    </location>
</feature>
<evidence type="ECO:0000313" key="5">
    <source>
        <dbReference type="Proteomes" id="UP000199534"/>
    </source>
</evidence>
<proteinExistence type="inferred from homology"/>
<dbReference type="Gene3D" id="3.40.50.720">
    <property type="entry name" value="NAD(P)-binding Rossmann-like Domain"/>
    <property type="match status" value="1"/>
</dbReference>
<dbReference type="SUPFAM" id="SSF51735">
    <property type="entry name" value="NAD(P)-binding Rossmann-fold domains"/>
    <property type="match status" value="1"/>
</dbReference>
<organism evidence="4 5">
    <name type="scientific">Robiginitalea myxolifaciens</name>
    <dbReference type="NCBI Taxonomy" id="400055"/>
    <lineage>
        <taxon>Bacteria</taxon>
        <taxon>Pseudomonadati</taxon>
        <taxon>Bacteroidota</taxon>
        <taxon>Flavobacteriia</taxon>
        <taxon>Flavobacteriales</taxon>
        <taxon>Flavobacteriaceae</taxon>
        <taxon>Robiginitalea</taxon>
    </lineage>
</organism>
<dbReference type="OrthoDB" id="9801773at2"/>
<evidence type="ECO:0008006" key="6">
    <source>
        <dbReference type="Google" id="ProtNLM"/>
    </source>
</evidence>
<accession>A0A1I6H9P7</accession>
<dbReference type="RefSeq" id="WP_092982841.1">
    <property type="nucleotide sequence ID" value="NZ_FOYQ01000002.1"/>
</dbReference>
<gene>
    <name evidence="4" type="ORF">SAMN04490243_2444</name>
</gene>
<evidence type="ECO:0000259" key="2">
    <source>
        <dbReference type="Pfam" id="PF01370"/>
    </source>
</evidence>
<dbReference type="PANTHER" id="PTHR11092:SF0">
    <property type="entry name" value="EPIMERASE FAMILY PROTEIN SDR39U1"/>
    <property type="match status" value="1"/>
</dbReference>
<comment type="similarity">
    <text evidence="1">Belongs to the NAD(P)-dependent epimerase/dehydratase family. SDR39U1 subfamily.</text>
</comment>
<dbReference type="InterPro" id="IPR036291">
    <property type="entry name" value="NAD(P)-bd_dom_sf"/>
</dbReference>
<dbReference type="NCBIfam" id="TIGR01777">
    <property type="entry name" value="yfcH"/>
    <property type="match status" value="1"/>
</dbReference>
<evidence type="ECO:0000313" key="4">
    <source>
        <dbReference type="EMBL" id="SFR51070.1"/>
    </source>
</evidence>
<dbReference type="PANTHER" id="PTHR11092">
    <property type="entry name" value="SUGAR NUCLEOTIDE EPIMERASE RELATED"/>
    <property type="match status" value="1"/>
</dbReference>
<evidence type="ECO:0000259" key="3">
    <source>
        <dbReference type="Pfam" id="PF08338"/>
    </source>
</evidence>
<dbReference type="Pfam" id="PF08338">
    <property type="entry name" value="DUF1731"/>
    <property type="match status" value="1"/>
</dbReference>
<evidence type="ECO:0000256" key="1">
    <source>
        <dbReference type="ARBA" id="ARBA00009353"/>
    </source>
</evidence>
<dbReference type="InterPro" id="IPR001509">
    <property type="entry name" value="Epimerase_deHydtase"/>
</dbReference>
<feature type="domain" description="NAD-dependent epimerase/dehydratase" evidence="2">
    <location>
        <begin position="5"/>
        <end position="227"/>
    </location>
</feature>
<keyword evidence="5" id="KW-1185">Reference proteome</keyword>